<name>A0A543NAE0_9ACTN</name>
<feature type="transmembrane region" description="Helical" evidence="7">
    <location>
        <begin position="404"/>
        <end position="427"/>
    </location>
</feature>
<feature type="transmembrane region" description="Helical" evidence="7">
    <location>
        <begin position="314"/>
        <end position="334"/>
    </location>
</feature>
<dbReference type="InterPro" id="IPR036259">
    <property type="entry name" value="MFS_trans_sf"/>
</dbReference>
<dbReference type="PANTHER" id="PTHR42718:SF9">
    <property type="entry name" value="MAJOR FACILITATOR SUPERFAMILY MULTIDRUG TRANSPORTER MFSC"/>
    <property type="match status" value="1"/>
</dbReference>
<dbReference type="SUPFAM" id="SSF103473">
    <property type="entry name" value="MFS general substrate transporter"/>
    <property type="match status" value="1"/>
</dbReference>
<dbReference type="OrthoDB" id="4332123at2"/>
<evidence type="ECO:0000256" key="1">
    <source>
        <dbReference type="ARBA" id="ARBA00004651"/>
    </source>
</evidence>
<dbReference type="PROSITE" id="PS50850">
    <property type="entry name" value="MFS"/>
    <property type="match status" value="1"/>
</dbReference>
<feature type="transmembrane region" description="Helical" evidence="7">
    <location>
        <begin position="72"/>
        <end position="92"/>
    </location>
</feature>
<feature type="region of interest" description="Disordered" evidence="6">
    <location>
        <begin position="1"/>
        <end position="30"/>
    </location>
</feature>
<comment type="subcellular location">
    <subcellularLocation>
        <location evidence="1">Cell membrane</location>
        <topology evidence="1">Multi-pass membrane protein</topology>
    </subcellularLocation>
</comment>
<protein>
    <submittedName>
        <fullName evidence="9">Cyanate permease</fullName>
    </submittedName>
</protein>
<feature type="transmembrane region" description="Helical" evidence="7">
    <location>
        <begin position="374"/>
        <end position="398"/>
    </location>
</feature>
<feature type="transmembrane region" description="Helical" evidence="7">
    <location>
        <begin position="279"/>
        <end position="302"/>
    </location>
</feature>
<evidence type="ECO:0000256" key="2">
    <source>
        <dbReference type="ARBA" id="ARBA00022448"/>
    </source>
</evidence>
<dbReference type="AlphaFoldDB" id="A0A543NAE0"/>
<dbReference type="InterPro" id="IPR011701">
    <property type="entry name" value="MFS"/>
</dbReference>
<dbReference type="EMBL" id="VFQC01000002">
    <property type="protein sequence ID" value="TQN28812.1"/>
    <property type="molecule type" value="Genomic_DNA"/>
</dbReference>
<keyword evidence="2" id="KW-0813">Transport</keyword>
<dbReference type="Gene3D" id="1.20.1250.20">
    <property type="entry name" value="MFS general substrate transporter like domains"/>
    <property type="match status" value="2"/>
</dbReference>
<feature type="transmembrane region" description="Helical" evidence="7">
    <location>
        <begin position="159"/>
        <end position="178"/>
    </location>
</feature>
<feature type="transmembrane region" description="Helical" evidence="7">
    <location>
        <begin position="104"/>
        <end position="122"/>
    </location>
</feature>
<feature type="transmembrane region" description="Helical" evidence="7">
    <location>
        <begin position="248"/>
        <end position="267"/>
    </location>
</feature>
<dbReference type="CDD" id="cd06174">
    <property type="entry name" value="MFS"/>
    <property type="match status" value="1"/>
</dbReference>
<feature type="transmembrane region" description="Helical" evidence="7">
    <location>
        <begin position="340"/>
        <end position="362"/>
    </location>
</feature>
<feature type="domain" description="Major facilitator superfamily (MFS) profile" evidence="8">
    <location>
        <begin position="38"/>
        <end position="432"/>
    </location>
</feature>
<feature type="transmembrane region" description="Helical" evidence="7">
    <location>
        <begin position="35"/>
        <end position="52"/>
    </location>
</feature>
<organism evidence="9 10">
    <name type="scientific">Haloactinospora alba</name>
    <dbReference type="NCBI Taxonomy" id="405555"/>
    <lineage>
        <taxon>Bacteria</taxon>
        <taxon>Bacillati</taxon>
        <taxon>Actinomycetota</taxon>
        <taxon>Actinomycetes</taxon>
        <taxon>Streptosporangiales</taxon>
        <taxon>Nocardiopsidaceae</taxon>
        <taxon>Haloactinospora</taxon>
    </lineage>
</organism>
<dbReference type="Proteomes" id="UP000317422">
    <property type="component" value="Unassembled WGS sequence"/>
</dbReference>
<accession>A0A543NAE0</accession>
<evidence type="ECO:0000256" key="3">
    <source>
        <dbReference type="ARBA" id="ARBA00022692"/>
    </source>
</evidence>
<evidence type="ECO:0000256" key="7">
    <source>
        <dbReference type="SAM" id="Phobius"/>
    </source>
</evidence>
<reference evidence="9 10" key="1">
    <citation type="submission" date="2019-06" db="EMBL/GenBank/DDBJ databases">
        <title>Sequencing the genomes of 1000 actinobacteria strains.</title>
        <authorList>
            <person name="Klenk H.-P."/>
        </authorList>
    </citation>
    <scope>NUCLEOTIDE SEQUENCE [LARGE SCALE GENOMIC DNA]</scope>
    <source>
        <strain evidence="9 10">DSM 45015</strain>
    </source>
</reference>
<comment type="caution">
    <text evidence="9">The sequence shown here is derived from an EMBL/GenBank/DDBJ whole genome shotgun (WGS) entry which is preliminary data.</text>
</comment>
<gene>
    <name evidence="9" type="ORF">FHX37_4177</name>
</gene>
<sequence length="432" mass="44237">MSTRAAAEADDHEETSDDRVIGVESAPEPPGGARAWLVWGVAVGVYFLAMFHRNGLSVAALETQERFHVGPALLSVLPMLQLVVYVLLQVPAGILADRVGPRRTLLFGLAAMTCGVALFALAPNVQAAVAGRVLIGLGDAVTFINVIRLAALWFPRRRYALVSALTGTAGGLGQIASVGPLSAALHGPGWVAAFLGSAAVTAVMTLLVLLVVADSPTGPPGRRGTRQPVALRASVAEAFCRSGPRAGMAHHAAVMAPYTMLAVLWGYPFLVEGVGLTPAAAGAAMTALGAGTLWIAPTLGAVVGRRPGIRRPFATVFATVLSAGWITVVVWPGGPPPAPVSLAVLTVSSAGAMIAPSLSFDFARDGVPAHRTGVVSSVVNMSGFTTTVVATVAAGLILQAGAGYQLAFLPITFTTVGASALLITQLWRSPRG</sequence>
<feature type="transmembrane region" description="Helical" evidence="7">
    <location>
        <begin position="128"/>
        <end position="147"/>
    </location>
</feature>
<evidence type="ECO:0000256" key="4">
    <source>
        <dbReference type="ARBA" id="ARBA00022989"/>
    </source>
</evidence>
<dbReference type="RefSeq" id="WP_141925807.1">
    <property type="nucleotide sequence ID" value="NZ_VFQC01000002.1"/>
</dbReference>
<dbReference type="GO" id="GO:0005886">
    <property type="term" value="C:plasma membrane"/>
    <property type="evidence" value="ECO:0007669"/>
    <property type="project" value="UniProtKB-SubCell"/>
</dbReference>
<evidence type="ECO:0000313" key="10">
    <source>
        <dbReference type="Proteomes" id="UP000317422"/>
    </source>
</evidence>
<keyword evidence="5 7" id="KW-0472">Membrane</keyword>
<dbReference type="GO" id="GO:0022857">
    <property type="term" value="F:transmembrane transporter activity"/>
    <property type="evidence" value="ECO:0007669"/>
    <property type="project" value="InterPro"/>
</dbReference>
<keyword evidence="4 7" id="KW-1133">Transmembrane helix</keyword>
<evidence type="ECO:0000256" key="6">
    <source>
        <dbReference type="SAM" id="MobiDB-lite"/>
    </source>
</evidence>
<dbReference type="Pfam" id="PF07690">
    <property type="entry name" value="MFS_1"/>
    <property type="match status" value="1"/>
</dbReference>
<keyword evidence="10" id="KW-1185">Reference proteome</keyword>
<keyword evidence="3 7" id="KW-0812">Transmembrane</keyword>
<proteinExistence type="predicted"/>
<dbReference type="PANTHER" id="PTHR42718">
    <property type="entry name" value="MAJOR FACILITATOR SUPERFAMILY MULTIDRUG TRANSPORTER MFSC"/>
    <property type="match status" value="1"/>
</dbReference>
<evidence type="ECO:0000259" key="8">
    <source>
        <dbReference type="PROSITE" id="PS50850"/>
    </source>
</evidence>
<evidence type="ECO:0000256" key="5">
    <source>
        <dbReference type="ARBA" id="ARBA00023136"/>
    </source>
</evidence>
<dbReference type="InterPro" id="IPR020846">
    <property type="entry name" value="MFS_dom"/>
</dbReference>
<feature type="transmembrane region" description="Helical" evidence="7">
    <location>
        <begin position="190"/>
        <end position="213"/>
    </location>
</feature>
<evidence type="ECO:0000313" key="9">
    <source>
        <dbReference type="EMBL" id="TQN28812.1"/>
    </source>
</evidence>